<keyword evidence="6" id="KW-0119">Carbohydrate metabolism</keyword>
<reference evidence="9 10" key="1">
    <citation type="journal article" name="Front. Microbiol.">
        <title>Sugar Metabolism of the First Thermophilic Planctomycete Thermogutta terrifontis: Comparative Genomic and Transcriptomic Approaches.</title>
        <authorList>
            <person name="Elcheninov A.G."/>
            <person name="Menzel P."/>
            <person name="Gudbergsdottir S.R."/>
            <person name="Slesarev A.I."/>
            <person name="Kadnikov V.V."/>
            <person name="Krogh A."/>
            <person name="Bonch-Osmolovskaya E.A."/>
            <person name="Peng X."/>
            <person name="Kublanov I.V."/>
        </authorList>
    </citation>
    <scope>NUCLEOTIDE SEQUENCE [LARGE SCALE GENOMIC DNA]</scope>
    <source>
        <strain evidence="9 10">R1</strain>
    </source>
</reference>
<dbReference type="GO" id="GO:0016757">
    <property type="term" value="F:glycosyltransferase activity"/>
    <property type="evidence" value="ECO:0007669"/>
    <property type="project" value="UniProtKB-KW"/>
</dbReference>
<evidence type="ECO:0000313" key="10">
    <source>
        <dbReference type="Proteomes" id="UP000215086"/>
    </source>
</evidence>
<feature type="domain" description="Trehalose synthase N-terminal" evidence="8">
    <location>
        <begin position="34"/>
        <end position="178"/>
    </location>
</feature>
<dbReference type="Proteomes" id="UP000215086">
    <property type="component" value="Chromosome"/>
</dbReference>
<dbReference type="SUPFAM" id="SSF53756">
    <property type="entry name" value="UDP-Glycosyltransferase/glycogen phosphorylase"/>
    <property type="match status" value="1"/>
</dbReference>
<dbReference type="PANTHER" id="PTHR47779:SF1">
    <property type="entry name" value="SYNTHASE (CCG-9), PUTATIVE (AFU_ORTHOLOGUE AFUA_3G12100)-RELATED"/>
    <property type="match status" value="1"/>
</dbReference>
<evidence type="ECO:0000256" key="3">
    <source>
        <dbReference type="ARBA" id="ARBA00022526"/>
    </source>
</evidence>
<dbReference type="InterPro" id="IPR001296">
    <property type="entry name" value="Glyco_trans_1"/>
</dbReference>
<organism evidence="9 10">
    <name type="scientific">Thermogutta terrifontis</name>
    <dbReference type="NCBI Taxonomy" id="1331910"/>
    <lineage>
        <taxon>Bacteria</taxon>
        <taxon>Pseudomonadati</taxon>
        <taxon>Planctomycetota</taxon>
        <taxon>Planctomycetia</taxon>
        <taxon>Pirellulales</taxon>
        <taxon>Thermoguttaceae</taxon>
        <taxon>Thermogutta</taxon>
    </lineage>
</organism>
<evidence type="ECO:0000259" key="8">
    <source>
        <dbReference type="Pfam" id="PF21269"/>
    </source>
</evidence>
<evidence type="ECO:0000256" key="2">
    <source>
        <dbReference type="ARBA" id="ARBA00011738"/>
    </source>
</evidence>
<comment type="subunit">
    <text evidence="2">Homodimer.</text>
</comment>
<dbReference type="KEGG" id="ttf:THTE_2039"/>
<dbReference type="OrthoDB" id="9813638at2"/>
<dbReference type="GO" id="GO:0006006">
    <property type="term" value="P:glucose metabolic process"/>
    <property type="evidence" value="ECO:0007669"/>
    <property type="project" value="UniProtKB-KW"/>
</dbReference>
<dbReference type="Gene3D" id="3.40.50.2000">
    <property type="entry name" value="Glycogen Phosphorylase B"/>
    <property type="match status" value="2"/>
</dbReference>
<dbReference type="EMBL" id="CP018477">
    <property type="protein sequence ID" value="ASV74641.1"/>
    <property type="molecule type" value="Genomic_DNA"/>
</dbReference>
<comment type="similarity">
    <text evidence="1">Belongs to the glycosyltransferase group 1 family. Glycosyltransferase 4 subfamily.</text>
</comment>
<evidence type="ECO:0000313" key="9">
    <source>
        <dbReference type="EMBL" id="ASV74641.1"/>
    </source>
</evidence>
<evidence type="ECO:0000259" key="7">
    <source>
        <dbReference type="Pfam" id="PF00534"/>
    </source>
</evidence>
<evidence type="ECO:0000256" key="1">
    <source>
        <dbReference type="ARBA" id="ARBA00009481"/>
    </source>
</evidence>
<sequence length="417" mass="46771">MTELLERYAEVAGPDAVAQLRQLAEPLKGMKVVHVNSTRVGGGVAEILNQLVPLLRELGVNAEWHVIEGNAAFFTCTKKFHNCLQGAVDRPSEQDLAIYEQVNAENAERLAPVLKEADVVFIHDPQPAALIRHFPERKGKWIWRCHIDASHPDRSVWRYLRQFLKDYDASIFSLPDFARALPHPQYLIAPAIDPFSGKNCDLSEDFIDAVASDFNLDRGRPLLVQVSRFDRFKDPLGVIRAYQITKRFFPSVQLVLAGGGATDDPEGGMVLAEVRAAAAGDPNIHVLELPSDAHRIINAFQRLATIVLQKSTREGFGLTVTEALWKGKPVIGGNAGGIRLQVINHHTGFLVSSPEGAAMRIRYLLERPDQAQRMGEKGRKYVRENFLMTRLARDHLTLMVALLRREIERIDTTQWRS</sequence>
<dbReference type="InterPro" id="IPR049438">
    <property type="entry name" value="TreT_GT1"/>
</dbReference>
<evidence type="ECO:0000256" key="6">
    <source>
        <dbReference type="ARBA" id="ARBA00023277"/>
    </source>
</evidence>
<keyword evidence="3" id="KW-0313">Glucose metabolism</keyword>
<dbReference type="AlphaFoldDB" id="A0A286RFA1"/>
<dbReference type="PANTHER" id="PTHR47779">
    <property type="entry name" value="SYNTHASE (CCG-9), PUTATIVE (AFU_ORTHOLOGUE AFUA_3G12100)-RELATED"/>
    <property type="match status" value="1"/>
</dbReference>
<keyword evidence="10" id="KW-1185">Reference proteome</keyword>
<keyword evidence="4" id="KW-0328">Glycosyltransferase</keyword>
<protein>
    <submittedName>
        <fullName evidence="9">Trehalose synthase, nucleoside diphosphate glucose dependent</fullName>
    </submittedName>
</protein>
<dbReference type="InterPro" id="IPR052078">
    <property type="entry name" value="Trehalose_Metab_GTase"/>
</dbReference>
<evidence type="ECO:0000256" key="5">
    <source>
        <dbReference type="ARBA" id="ARBA00022679"/>
    </source>
</evidence>
<feature type="domain" description="Glycosyl transferase family 1" evidence="7">
    <location>
        <begin position="214"/>
        <end position="380"/>
    </location>
</feature>
<accession>A0A286RFA1</accession>
<keyword evidence="5" id="KW-0808">Transferase</keyword>
<gene>
    <name evidence="9" type="ORF">THTE_2039</name>
</gene>
<dbReference type="Pfam" id="PF00534">
    <property type="entry name" value="Glycos_transf_1"/>
    <property type="match status" value="1"/>
</dbReference>
<dbReference type="Pfam" id="PF21269">
    <property type="entry name" value="TreT_GT1"/>
    <property type="match status" value="1"/>
</dbReference>
<name>A0A286RFA1_9BACT</name>
<proteinExistence type="inferred from homology"/>
<evidence type="ECO:0000256" key="4">
    <source>
        <dbReference type="ARBA" id="ARBA00022676"/>
    </source>
</evidence>
<dbReference type="RefSeq" id="WP_095414905.1">
    <property type="nucleotide sequence ID" value="NZ_CP018477.1"/>
</dbReference>